<evidence type="ECO:0000313" key="1">
    <source>
        <dbReference type="EMBL" id="CAH9124358.1"/>
    </source>
</evidence>
<dbReference type="PANTHER" id="PTHR33052">
    <property type="entry name" value="DUF4228 DOMAIN PROTEIN-RELATED"/>
    <property type="match status" value="1"/>
</dbReference>
<reference evidence="1" key="1">
    <citation type="submission" date="2022-07" db="EMBL/GenBank/DDBJ databases">
        <authorList>
            <person name="Macas J."/>
            <person name="Novak P."/>
            <person name="Neumann P."/>
        </authorList>
    </citation>
    <scope>NUCLEOTIDE SEQUENCE</scope>
</reference>
<name>A0AAV0EMB7_9ASTE</name>
<proteinExistence type="predicted"/>
<dbReference type="EMBL" id="CAMAPF010000934">
    <property type="protein sequence ID" value="CAH9124358.1"/>
    <property type="molecule type" value="Genomic_DNA"/>
</dbReference>
<accession>A0AAV0EMB7</accession>
<protein>
    <submittedName>
        <fullName evidence="1">Uncharacterized protein</fullName>
    </submittedName>
</protein>
<sequence length="184" mass="19293">MGNSCSSSSSSSSSLVITRSTKRKSDKPAVAGVAILVKLDGKAQEFWQPAVRAGDILSENPNCILCSSEALNVDSPVEPLAGDEELQLGQLYFLLPIGKSHLPLSLHDLCVLAVTASAALGDRRLNVVRESRVPAGGGGFSAEALVAAGDAASFGWFIKMVVASKKLTSVLFEPKSSYCIELLN</sequence>
<evidence type="ECO:0000313" key="2">
    <source>
        <dbReference type="Proteomes" id="UP001152523"/>
    </source>
</evidence>
<dbReference type="Proteomes" id="UP001152523">
    <property type="component" value="Unassembled WGS sequence"/>
</dbReference>
<dbReference type="InterPro" id="IPR025322">
    <property type="entry name" value="PADRE_dom"/>
</dbReference>
<dbReference type="Pfam" id="PF14009">
    <property type="entry name" value="PADRE"/>
    <property type="match status" value="1"/>
</dbReference>
<organism evidence="1 2">
    <name type="scientific">Cuscuta epithymum</name>
    <dbReference type="NCBI Taxonomy" id="186058"/>
    <lineage>
        <taxon>Eukaryota</taxon>
        <taxon>Viridiplantae</taxon>
        <taxon>Streptophyta</taxon>
        <taxon>Embryophyta</taxon>
        <taxon>Tracheophyta</taxon>
        <taxon>Spermatophyta</taxon>
        <taxon>Magnoliopsida</taxon>
        <taxon>eudicotyledons</taxon>
        <taxon>Gunneridae</taxon>
        <taxon>Pentapetalae</taxon>
        <taxon>asterids</taxon>
        <taxon>lamiids</taxon>
        <taxon>Solanales</taxon>
        <taxon>Convolvulaceae</taxon>
        <taxon>Cuscuteae</taxon>
        <taxon>Cuscuta</taxon>
        <taxon>Cuscuta subgen. Cuscuta</taxon>
    </lineage>
</organism>
<keyword evidence="2" id="KW-1185">Reference proteome</keyword>
<comment type="caution">
    <text evidence="1">The sequence shown here is derived from an EMBL/GenBank/DDBJ whole genome shotgun (WGS) entry which is preliminary data.</text>
</comment>
<dbReference type="AlphaFoldDB" id="A0AAV0EMB7"/>
<gene>
    <name evidence="1" type="ORF">CEPIT_LOCUS25927</name>
</gene>